<dbReference type="EMBL" id="BMAV01024355">
    <property type="protein sequence ID" value="GFS32426.1"/>
    <property type="molecule type" value="Genomic_DNA"/>
</dbReference>
<dbReference type="Pfam" id="PF21530">
    <property type="entry name" value="Pif1_2B_dom"/>
    <property type="match status" value="1"/>
</dbReference>
<evidence type="ECO:0000313" key="5">
    <source>
        <dbReference type="Proteomes" id="UP000886998"/>
    </source>
</evidence>
<comment type="catalytic activity">
    <reaction evidence="1">
        <text>ATP + H2O = ADP + phosphate + H(+)</text>
        <dbReference type="Rhea" id="RHEA:13065"/>
        <dbReference type="ChEBI" id="CHEBI:15377"/>
        <dbReference type="ChEBI" id="CHEBI:15378"/>
        <dbReference type="ChEBI" id="CHEBI:30616"/>
        <dbReference type="ChEBI" id="CHEBI:43474"/>
        <dbReference type="ChEBI" id="CHEBI:456216"/>
        <dbReference type="EC" id="5.6.2.3"/>
    </reaction>
</comment>
<feature type="domain" description="DNA helicase Pif1-like 2B" evidence="3">
    <location>
        <begin position="354"/>
        <end position="399"/>
    </location>
</feature>
<feature type="domain" description="DNA helicase Pif1-like DEAD-box helicase" evidence="2">
    <location>
        <begin position="239"/>
        <end position="291"/>
    </location>
</feature>
<protein>
    <recommendedName>
        <fullName evidence="1">ATP-dependent DNA helicase</fullName>
        <ecNumber evidence="1">5.6.2.3</ecNumber>
    </recommendedName>
</protein>
<dbReference type="InterPro" id="IPR027417">
    <property type="entry name" value="P-loop_NTPase"/>
</dbReference>
<evidence type="ECO:0000256" key="1">
    <source>
        <dbReference type="RuleBase" id="RU363044"/>
    </source>
</evidence>
<dbReference type="InterPro" id="IPR049163">
    <property type="entry name" value="Pif1-like_2B_dom"/>
</dbReference>
<sequence length="430" mass="47969">MTSFQSNVALNNGWTLTFKVQGQVSHHAGSLHLANAEVSKYLQIYFLGEDDYVRSFKMAAEIMDDNTQVDYRIKISGKAPLKEHKDRFNAPSVSEVAIMIAGELGDRRDIVLHLRSCSQMPLQRIQDIHRSLKTVIVKNEDGGILEIKPCSTYTGACQVLGLLEDDSHWYQAMEEAAVSQSPAQLLNRFAILFSLALYSLPEPVHGEPELTNKDVLRETSYDVQALRVYMAANVPRHSPDQQQAFITITGMIGSERGGIVFLDAPGGTGNTFLLNLLLAFVRKEKNMAVTAYPNVQQNFKDQGWLSHKAILSSRNDVVEKLNVTIQKQLPGQEYAYKSIDCILNDDEAVQYPIEFLNFIQTPDLQAHNLILKVGAPIMLIRNIDAPRLCNGTRLIVKKLIQHVLQAIVLTGCGVSRAQDTSHLRLISLDS</sequence>
<accession>A0A8X6M9F0</accession>
<comment type="similarity">
    <text evidence="1">Belongs to the helicase family.</text>
</comment>
<keyword evidence="5" id="KW-1185">Reference proteome</keyword>
<name>A0A8X6M9F0_9ARAC</name>
<dbReference type="InterPro" id="IPR010285">
    <property type="entry name" value="DNA_helicase_pif1-like_DEAD"/>
</dbReference>
<dbReference type="GO" id="GO:0043139">
    <property type="term" value="F:5'-3' DNA helicase activity"/>
    <property type="evidence" value="ECO:0007669"/>
    <property type="project" value="UniProtKB-EC"/>
</dbReference>
<dbReference type="GO" id="GO:0006281">
    <property type="term" value="P:DNA repair"/>
    <property type="evidence" value="ECO:0007669"/>
    <property type="project" value="UniProtKB-KW"/>
</dbReference>
<dbReference type="SUPFAM" id="SSF52540">
    <property type="entry name" value="P-loop containing nucleoside triphosphate hydrolases"/>
    <property type="match status" value="1"/>
</dbReference>
<dbReference type="GO" id="GO:0000723">
    <property type="term" value="P:telomere maintenance"/>
    <property type="evidence" value="ECO:0007669"/>
    <property type="project" value="InterPro"/>
</dbReference>
<dbReference type="GO" id="GO:0005524">
    <property type="term" value="F:ATP binding"/>
    <property type="evidence" value="ECO:0007669"/>
    <property type="project" value="UniProtKB-KW"/>
</dbReference>
<evidence type="ECO:0000259" key="2">
    <source>
        <dbReference type="Pfam" id="PF05970"/>
    </source>
</evidence>
<dbReference type="Proteomes" id="UP000886998">
    <property type="component" value="Unassembled WGS sequence"/>
</dbReference>
<dbReference type="AlphaFoldDB" id="A0A8X6M9F0"/>
<keyword evidence="1" id="KW-0233">DNA recombination</keyword>
<dbReference type="GO" id="GO:0016787">
    <property type="term" value="F:hydrolase activity"/>
    <property type="evidence" value="ECO:0007669"/>
    <property type="project" value="UniProtKB-KW"/>
</dbReference>
<keyword evidence="1 4" id="KW-0347">Helicase</keyword>
<gene>
    <name evidence="4" type="primary">pif1_7</name>
    <name evidence="4" type="ORF">TNIN_445121</name>
</gene>
<keyword evidence="1" id="KW-0227">DNA damage</keyword>
<dbReference type="Pfam" id="PF05970">
    <property type="entry name" value="PIF1"/>
    <property type="match status" value="1"/>
</dbReference>
<comment type="caution">
    <text evidence="4">The sequence shown here is derived from an EMBL/GenBank/DDBJ whole genome shotgun (WGS) entry which is preliminary data.</text>
</comment>
<dbReference type="GO" id="GO:0006310">
    <property type="term" value="P:DNA recombination"/>
    <property type="evidence" value="ECO:0007669"/>
    <property type="project" value="UniProtKB-KW"/>
</dbReference>
<keyword evidence="1" id="KW-0378">Hydrolase</keyword>
<dbReference type="PANTHER" id="PTHR10492">
    <property type="match status" value="1"/>
</dbReference>
<comment type="cofactor">
    <cofactor evidence="1">
        <name>Mg(2+)</name>
        <dbReference type="ChEBI" id="CHEBI:18420"/>
    </cofactor>
</comment>
<evidence type="ECO:0000259" key="3">
    <source>
        <dbReference type="Pfam" id="PF21530"/>
    </source>
</evidence>
<organism evidence="4 5">
    <name type="scientific">Trichonephila inaurata madagascariensis</name>
    <dbReference type="NCBI Taxonomy" id="2747483"/>
    <lineage>
        <taxon>Eukaryota</taxon>
        <taxon>Metazoa</taxon>
        <taxon>Ecdysozoa</taxon>
        <taxon>Arthropoda</taxon>
        <taxon>Chelicerata</taxon>
        <taxon>Arachnida</taxon>
        <taxon>Araneae</taxon>
        <taxon>Araneomorphae</taxon>
        <taxon>Entelegynae</taxon>
        <taxon>Araneoidea</taxon>
        <taxon>Nephilidae</taxon>
        <taxon>Trichonephila</taxon>
        <taxon>Trichonephila inaurata</taxon>
    </lineage>
</organism>
<keyword evidence="1" id="KW-0234">DNA repair</keyword>
<reference evidence="4" key="1">
    <citation type="submission" date="2020-08" db="EMBL/GenBank/DDBJ databases">
        <title>Multicomponent nature underlies the extraordinary mechanical properties of spider dragline silk.</title>
        <authorList>
            <person name="Kono N."/>
            <person name="Nakamura H."/>
            <person name="Mori M."/>
            <person name="Yoshida Y."/>
            <person name="Ohtoshi R."/>
            <person name="Malay A.D."/>
            <person name="Moran D.A.P."/>
            <person name="Tomita M."/>
            <person name="Numata K."/>
            <person name="Arakawa K."/>
        </authorList>
    </citation>
    <scope>NUCLEOTIDE SEQUENCE</scope>
</reference>
<dbReference type="PANTHER" id="PTHR10492:SF95">
    <property type="entry name" value="HELITRON HELICASE-LIKE DOMAIN-CONTAINING PROTEIN"/>
    <property type="match status" value="1"/>
</dbReference>
<keyword evidence="1" id="KW-0067">ATP-binding</keyword>
<keyword evidence="1" id="KW-0547">Nucleotide-binding</keyword>
<evidence type="ECO:0000313" key="4">
    <source>
        <dbReference type="EMBL" id="GFS32426.1"/>
    </source>
</evidence>
<proteinExistence type="inferred from homology"/>
<dbReference type="OrthoDB" id="7789720at2759"/>
<dbReference type="EC" id="5.6.2.3" evidence="1"/>